<dbReference type="OrthoDB" id="6726119at2759"/>
<organism evidence="2 3">
    <name type="scientific">Paramuricea clavata</name>
    <name type="common">Red gorgonian</name>
    <name type="synonym">Violescent sea-whip</name>
    <dbReference type="NCBI Taxonomy" id="317549"/>
    <lineage>
        <taxon>Eukaryota</taxon>
        <taxon>Metazoa</taxon>
        <taxon>Cnidaria</taxon>
        <taxon>Anthozoa</taxon>
        <taxon>Octocorallia</taxon>
        <taxon>Malacalcyonacea</taxon>
        <taxon>Plexauridae</taxon>
        <taxon>Paramuricea</taxon>
    </lineage>
</organism>
<dbReference type="AlphaFoldDB" id="A0A6S7FYE4"/>
<comment type="caution">
    <text evidence="2">The sequence shown here is derived from an EMBL/GenBank/DDBJ whole genome shotgun (WGS) entry which is preliminary data.</text>
</comment>
<reference evidence="2" key="1">
    <citation type="submission" date="2020-04" db="EMBL/GenBank/DDBJ databases">
        <authorList>
            <person name="Alioto T."/>
            <person name="Alioto T."/>
            <person name="Gomez Garrido J."/>
        </authorList>
    </citation>
    <scope>NUCLEOTIDE SEQUENCE</scope>
    <source>
        <strain evidence="2">A484AB</strain>
    </source>
</reference>
<feature type="compositionally biased region" description="Acidic residues" evidence="1">
    <location>
        <begin position="206"/>
        <end position="242"/>
    </location>
</feature>
<accession>A0A6S7FYE4</accession>
<sequence>MAMCKWGFPLDKIDLRMMVAAYLTKQKRVIHQFKNNIPGDDWASNFMKRWKLTHRVATNIRRKRVKLARTELETYFNNIKEVEGVPATNIWNYDEHNIAFICLFPNGTHLLQPLDVAYFAPLKKAWRALLFDWRKTAIGHQYGTLAKEQFAGLLRKLIKKLSEGNSKQNLVNRFKACGIHPFNPEEVKMQRHVQPGKSISENLSSESDESDEEREEDCKTEEESESQPETDEETQSEGESDTDTPTKSISQKEKLLQTLSEVNKSLDDYKKGRLYAVYYGQKYY</sequence>
<protein>
    <submittedName>
        <fullName evidence="2">Uncharacterized protein</fullName>
    </submittedName>
</protein>
<evidence type="ECO:0000313" key="3">
    <source>
        <dbReference type="Proteomes" id="UP001152795"/>
    </source>
</evidence>
<evidence type="ECO:0000313" key="2">
    <source>
        <dbReference type="EMBL" id="CAB3981202.1"/>
    </source>
</evidence>
<proteinExistence type="predicted"/>
<keyword evidence="3" id="KW-1185">Reference proteome</keyword>
<dbReference type="EMBL" id="CACRXK020000363">
    <property type="protein sequence ID" value="CAB3981202.1"/>
    <property type="molecule type" value="Genomic_DNA"/>
</dbReference>
<name>A0A6S7FYE4_PARCT</name>
<feature type="region of interest" description="Disordered" evidence="1">
    <location>
        <begin position="189"/>
        <end position="253"/>
    </location>
</feature>
<gene>
    <name evidence="2" type="ORF">PACLA_8A067796</name>
</gene>
<dbReference type="Proteomes" id="UP001152795">
    <property type="component" value="Unassembled WGS sequence"/>
</dbReference>
<evidence type="ECO:0000256" key="1">
    <source>
        <dbReference type="SAM" id="MobiDB-lite"/>
    </source>
</evidence>